<dbReference type="GO" id="GO:0000271">
    <property type="term" value="P:polysaccharide biosynthetic process"/>
    <property type="evidence" value="ECO:0007669"/>
    <property type="project" value="TreeGrafter"/>
</dbReference>
<comment type="cofactor">
    <cofactor evidence="1">
        <name>pyridoxal 5'-phosphate</name>
        <dbReference type="ChEBI" id="CHEBI:597326"/>
    </cofactor>
</comment>
<comment type="similarity">
    <text evidence="4">Belongs to the DegT/DnrJ/EryC1 family.</text>
</comment>
<dbReference type="InterPro" id="IPR015421">
    <property type="entry name" value="PyrdxlP-dep_Trfase_major"/>
</dbReference>
<dbReference type="Proteomes" id="UP000199111">
    <property type="component" value="Unassembled WGS sequence"/>
</dbReference>
<dbReference type="PANTHER" id="PTHR30244:SF34">
    <property type="entry name" value="DTDP-4-AMINO-4,6-DIDEOXYGALACTOSE TRANSAMINASE"/>
    <property type="match status" value="1"/>
</dbReference>
<dbReference type="RefSeq" id="WP_093885224.1">
    <property type="nucleotide sequence ID" value="NZ_FOQY01000001.1"/>
</dbReference>
<reference evidence="6" key="1">
    <citation type="submission" date="2016-10" db="EMBL/GenBank/DDBJ databases">
        <authorList>
            <person name="Varghese N."/>
            <person name="Submissions S."/>
        </authorList>
    </citation>
    <scope>NUCLEOTIDE SEQUENCE [LARGE SCALE GENOMIC DNA]</scope>
    <source>
        <strain evidence="6">CGMCC 4.2126</strain>
    </source>
</reference>
<evidence type="ECO:0000256" key="3">
    <source>
        <dbReference type="PIRSR" id="PIRSR000390-2"/>
    </source>
</evidence>
<keyword evidence="6" id="KW-1185">Reference proteome</keyword>
<dbReference type="GO" id="GO:0030170">
    <property type="term" value="F:pyridoxal phosphate binding"/>
    <property type="evidence" value="ECO:0007669"/>
    <property type="project" value="TreeGrafter"/>
</dbReference>
<evidence type="ECO:0000256" key="2">
    <source>
        <dbReference type="PIRSR" id="PIRSR000390-1"/>
    </source>
</evidence>
<sequence length="374" mass="40194">MLPYGRQSIDERDVEGVLGVLTGDWLTTGPAVGAFEAELAAWTGGVPCVSVTSGTAALHTAYAAAGIGPGDEVVTSPITFVATAATAAMLGARVVFADVERDTANLDPAAVEAVTGPRTRAVAAVDYAGHPAEYDALREIAARAGAVVVGDAAHSVGSRYRGRPVGALADLTTFSFFPTKTITTAEGGAVATADEELLRRARRFRNHGLVKDPAEQREPDEGGWHQEVHAFGLNYRLPDVLCALGISQVRRLGEFKARRARLVARYNEALSGLAGLRLPARRPHVDPAWHLYAVGVLDGRRREVYERMRQAGIGVQVNYLPAYRHPVFADMGYRRGMCPVAEEFYARQLSLPLFPDLTDSDQDRVIEALHAILG</sequence>
<dbReference type="PANTHER" id="PTHR30244">
    <property type="entry name" value="TRANSAMINASE"/>
    <property type="match status" value="1"/>
</dbReference>
<organism evidence="5 6">
    <name type="scientific">Streptosporangium canum</name>
    <dbReference type="NCBI Taxonomy" id="324952"/>
    <lineage>
        <taxon>Bacteria</taxon>
        <taxon>Bacillati</taxon>
        <taxon>Actinomycetota</taxon>
        <taxon>Actinomycetes</taxon>
        <taxon>Streptosporangiales</taxon>
        <taxon>Streptosporangiaceae</taxon>
        <taxon>Streptosporangium</taxon>
    </lineage>
</organism>
<feature type="modified residue" description="N6-(pyridoxal phosphate)lysine" evidence="3">
    <location>
        <position position="180"/>
    </location>
</feature>
<evidence type="ECO:0000313" key="6">
    <source>
        <dbReference type="Proteomes" id="UP000199111"/>
    </source>
</evidence>
<dbReference type="GO" id="GO:0008483">
    <property type="term" value="F:transaminase activity"/>
    <property type="evidence" value="ECO:0007669"/>
    <property type="project" value="TreeGrafter"/>
</dbReference>
<dbReference type="SUPFAM" id="SSF53383">
    <property type="entry name" value="PLP-dependent transferases"/>
    <property type="match status" value="1"/>
</dbReference>
<keyword evidence="3 4" id="KW-0663">Pyridoxal phosphate</keyword>
<dbReference type="AlphaFoldDB" id="A0A1I3FPL3"/>
<evidence type="ECO:0000313" key="5">
    <source>
        <dbReference type="EMBL" id="SFI13185.1"/>
    </source>
</evidence>
<dbReference type="InterPro" id="IPR000653">
    <property type="entry name" value="DegT/StrS_aminotransferase"/>
</dbReference>
<dbReference type="Gene3D" id="3.40.640.10">
    <property type="entry name" value="Type I PLP-dependent aspartate aminotransferase-like (Major domain)"/>
    <property type="match status" value="1"/>
</dbReference>
<gene>
    <name evidence="5" type="ORF">SAMN05216275_101291</name>
</gene>
<protein>
    <submittedName>
        <fullName evidence="5">Perosamine synthetase</fullName>
    </submittedName>
</protein>
<dbReference type="Gene3D" id="3.90.1150.10">
    <property type="entry name" value="Aspartate Aminotransferase, domain 1"/>
    <property type="match status" value="1"/>
</dbReference>
<dbReference type="PIRSF" id="PIRSF000390">
    <property type="entry name" value="PLP_StrS"/>
    <property type="match status" value="1"/>
</dbReference>
<dbReference type="Pfam" id="PF01041">
    <property type="entry name" value="DegT_DnrJ_EryC1"/>
    <property type="match status" value="1"/>
</dbReference>
<feature type="active site" description="Proton acceptor" evidence="2">
    <location>
        <position position="180"/>
    </location>
</feature>
<dbReference type="EMBL" id="FOQY01000001">
    <property type="protein sequence ID" value="SFI13185.1"/>
    <property type="molecule type" value="Genomic_DNA"/>
</dbReference>
<name>A0A1I3FPL3_9ACTN</name>
<evidence type="ECO:0000256" key="1">
    <source>
        <dbReference type="ARBA" id="ARBA00001933"/>
    </source>
</evidence>
<proteinExistence type="inferred from homology"/>
<dbReference type="CDD" id="cd00616">
    <property type="entry name" value="AHBA_syn"/>
    <property type="match status" value="1"/>
</dbReference>
<dbReference type="InterPro" id="IPR015422">
    <property type="entry name" value="PyrdxlP-dep_Trfase_small"/>
</dbReference>
<evidence type="ECO:0000256" key="4">
    <source>
        <dbReference type="RuleBase" id="RU004508"/>
    </source>
</evidence>
<accession>A0A1I3FPL3</accession>
<dbReference type="InterPro" id="IPR015424">
    <property type="entry name" value="PyrdxlP-dep_Trfase"/>
</dbReference>
<dbReference type="GeneID" id="96296175"/>